<keyword evidence="2" id="KW-0812">Transmembrane</keyword>
<dbReference type="Proteomes" id="UP001163046">
    <property type="component" value="Unassembled WGS sequence"/>
</dbReference>
<accession>A0A9W9ZNS3</accession>
<name>A0A9W9ZNS3_9CNID</name>
<feature type="transmembrane region" description="Helical" evidence="2">
    <location>
        <begin position="38"/>
        <end position="57"/>
    </location>
</feature>
<keyword evidence="4" id="KW-1185">Reference proteome</keyword>
<dbReference type="OrthoDB" id="5985514at2759"/>
<keyword evidence="2" id="KW-0472">Membrane</keyword>
<evidence type="ECO:0000313" key="3">
    <source>
        <dbReference type="EMBL" id="KAJ7384992.1"/>
    </source>
</evidence>
<evidence type="ECO:0000313" key="4">
    <source>
        <dbReference type="Proteomes" id="UP001163046"/>
    </source>
</evidence>
<feature type="region of interest" description="Disordered" evidence="1">
    <location>
        <begin position="248"/>
        <end position="286"/>
    </location>
</feature>
<organism evidence="3 4">
    <name type="scientific">Desmophyllum pertusum</name>
    <dbReference type="NCBI Taxonomy" id="174260"/>
    <lineage>
        <taxon>Eukaryota</taxon>
        <taxon>Metazoa</taxon>
        <taxon>Cnidaria</taxon>
        <taxon>Anthozoa</taxon>
        <taxon>Hexacorallia</taxon>
        <taxon>Scleractinia</taxon>
        <taxon>Caryophylliina</taxon>
        <taxon>Caryophylliidae</taxon>
        <taxon>Desmophyllum</taxon>
    </lineage>
</organism>
<comment type="caution">
    <text evidence="3">The sequence shown here is derived from an EMBL/GenBank/DDBJ whole genome shotgun (WGS) entry which is preliminary data.</text>
</comment>
<keyword evidence="2" id="KW-1133">Transmembrane helix</keyword>
<evidence type="ECO:0000256" key="2">
    <source>
        <dbReference type="SAM" id="Phobius"/>
    </source>
</evidence>
<dbReference type="Gene3D" id="1.10.132.110">
    <property type="entry name" value="Serum amyloid A protein"/>
    <property type="match status" value="1"/>
</dbReference>
<sequence length="286" mass="32257">MTKHMKVEIVTNELKNKFVQSTRRVDSKMTSVKSVIRNLFISIICLFIPRTFCAYFQSILEEFNEIYGDSTPTELHTDPAFIAYIKGEDTVPGTHCPQKTSENVESRLVKTTAAYKGRKAVCLLHLYWKKNSLKQWFEFSSDYSSTNTDRGKTIKAKGKTVHIGKVGVRDRDETGHKTGLGTIAKKIVTKPKKTVQAGIEFVKSYQKMRQANRIGGNLAAHEEANRKATEKSDAETAAAFSALREQYKRTRVKTNPDGSLHIGDTRTQLETDDTMNANKKGRENGR</sequence>
<reference evidence="3" key="1">
    <citation type="submission" date="2023-01" db="EMBL/GenBank/DDBJ databases">
        <title>Genome assembly of the deep-sea coral Lophelia pertusa.</title>
        <authorList>
            <person name="Herrera S."/>
            <person name="Cordes E."/>
        </authorList>
    </citation>
    <scope>NUCLEOTIDE SEQUENCE</scope>
    <source>
        <strain evidence="3">USNM1676648</strain>
        <tissue evidence="3">Polyp</tissue>
    </source>
</reference>
<dbReference type="AlphaFoldDB" id="A0A9W9ZNS3"/>
<evidence type="ECO:0000256" key="1">
    <source>
        <dbReference type="SAM" id="MobiDB-lite"/>
    </source>
</evidence>
<dbReference type="EMBL" id="MU825883">
    <property type="protein sequence ID" value="KAJ7384992.1"/>
    <property type="molecule type" value="Genomic_DNA"/>
</dbReference>
<proteinExistence type="predicted"/>
<protein>
    <submittedName>
        <fullName evidence="3">Uncharacterized protein</fullName>
    </submittedName>
</protein>
<gene>
    <name evidence="3" type="ORF">OS493_018681</name>
</gene>